<feature type="signal peptide" evidence="1">
    <location>
        <begin position="1"/>
        <end position="22"/>
    </location>
</feature>
<evidence type="ECO:0000313" key="3">
    <source>
        <dbReference type="Proteomes" id="UP001201980"/>
    </source>
</evidence>
<evidence type="ECO:0000256" key="1">
    <source>
        <dbReference type="SAM" id="SignalP"/>
    </source>
</evidence>
<keyword evidence="1" id="KW-0732">Signal</keyword>
<comment type="caution">
    <text evidence="2">The sequence shown here is derived from an EMBL/GenBank/DDBJ whole genome shotgun (WGS) entry which is preliminary data.</text>
</comment>
<sequence length="97" mass="10228">MSMKYSTILSMALCLPSAVVKSAPVDTTSTAVNTTDVQASAAEKVPTCNSDALIDYCLQSTTTIWCDSNGLQYKNAEVKKKCEGGCQCSLSGMGGFR</sequence>
<dbReference type="AlphaFoldDB" id="A0AAD5WPY6"/>
<proteinExistence type="predicted"/>
<keyword evidence="3" id="KW-1185">Reference proteome</keyword>
<reference evidence="2" key="1">
    <citation type="submission" date="2022-07" db="EMBL/GenBank/DDBJ databases">
        <title>Draft genome sequence of Zalerion maritima ATCC 34329, a (micro)plastics degrading marine fungus.</title>
        <authorList>
            <person name="Paco A."/>
            <person name="Goncalves M.F.M."/>
            <person name="Rocha-Santos T.A.P."/>
            <person name="Alves A."/>
        </authorList>
    </citation>
    <scope>NUCLEOTIDE SEQUENCE</scope>
    <source>
        <strain evidence="2">ATCC 34329</strain>
    </source>
</reference>
<evidence type="ECO:0000313" key="2">
    <source>
        <dbReference type="EMBL" id="KAJ2896032.1"/>
    </source>
</evidence>
<accession>A0AAD5WPY6</accession>
<organism evidence="2 3">
    <name type="scientific">Zalerion maritima</name>
    <dbReference type="NCBI Taxonomy" id="339359"/>
    <lineage>
        <taxon>Eukaryota</taxon>
        <taxon>Fungi</taxon>
        <taxon>Dikarya</taxon>
        <taxon>Ascomycota</taxon>
        <taxon>Pezizomycotina</taxon>
        <taxon>Sordariomycetes</taxon>
        <taxon>Lulworthiomycetidae</taxon>
        <taxon>Lulworthiales</taxon>
        <taxon>Lulworthiaceae</taxon>
        <taxon>Zalerion</taxon>
    </lineage>
</organism>
<gene>
    <name evidence="2" type="ORF">MKZ38_005917</name>
</gene>
<feature type="chain" id="PRO_5042075018" evidence="1">
    <location>
        <begin position="23"/>
        <end position="97"/>
    </location>
</feature>
<protein>
    <submittedName>
        <fullName evidence="2">Uncharacterized protein</fullName>
    </submittedName>
</protein>
<dbReference type="Proteomes" id="UP001201980">
    <property type="component" value="Unassembled WGS sequence"/>
</dbReference>
<dbReference type="EMBL" id="JAKWBI020000359">
    <property type="protein sequence ID" value="KAJ2896032.1"/>
    <property type="molecule type" value="Genomic_DNA"/>
</dbReference>
<name>A0AAD5WPY6_9PEZI</name>